<evidence type="ECO:0000259" key="3">
    <source>
        <dbReference type="Pfam" id="PF26103"/>
    </source>
</evidence>
<reference evidence="8" key="1">
    <citation type="submission" date="2016-04" db="UniProtKB">
        <authorList>
            <consortium name="WormBaseParasite"/>
        </authorList>
    </citation>
    <scope>IDENTIFICATION</scope>
</reference>
<evidence type="ECO:0000313" key="8">
    <source>
        <dbReference type="WBParaSite" id="DME_0001063301-mRNA-1"/>
    </source>
</evidence>
<evidence type="ECO:0000313" key="6">
    <source>
        <dbReference type="Proteomes" id="UP000038040"/>
    </source>
</evidence>
<protein>
    <submittedName>
        <fullName evidence="8">DUF2428 domain-containing protein</fullName>
    </submittedName>
</protein>
<dbReference type="GO" id="GO:0005737">
    <property type="term" value="C:cytoplasm"/>
    <property type="evidence" value="ECO:0007669"/>
    <property type="project" value="TreeGrafter"/>
</dbReference>
<evidence type="ECO:0000259" key="4">
    <source>
        <dbReference type="Pfam" id="PF26573"/>
    </source>
</evidence>
<keyword evidence="2" id="KW-0072">Autophagy</keyword>
<dbReference type="WBParaSite" id="DME_0001063301-mRNA-1">
    <property type="protein sequence ID" value="DME_0001063301-mRNA-1"/>
    <property type="gene ID" value="DME_0001063301"/>
</dbReference>
<dbReference type="Pfam" id="PF26573">
    <property type="entry name" value="TPR_Epg5_2"/>
    <property type="match status" value="1"/>
</dbReference>
<dbReference type="AlphaFoldDB" id="A0A158Q6N6"/>
<dbReference type="Proteomes" id="UP000038040">
    <property type="component" value="Unplaced"/>
</dbReference>
<organism evidence="6 8">
    <name type="scientific">Dracunculus medinensis</name>
    <name type="common">Guinea worm</name>
    <dbReference type="NCBI Taxonomy" id="318479"/>
    <lineage>
        <taxon>Eukaryota</taxon>
        <taxon>Metazoa</taxon>
        <taxon>Ecdysozoa</taxon>
        <taxon>Nematoda</taxon>
        <taxon>Chromadorea</taxon>
        <taxon>Rhabditida</taxon>
        <taxon>Spirurina</taxon>
        <taxon>Dracunculoidea</taxon>
        <taxon>Dracunculidae</taxon>
        <taxon>Dracunculus</taxon>
    </lineage>
</organism>
<feature type="domain" description="Epg5-like central TPR repeats" evidence="3">
    <location>
        <begin position="1170"/>
        <end position="1533"/>
    </location>
</feature>
<dbReference type="GO" id="GO:0097352">
    <property type="term" value="P:autophagosome maturation"/>
    <property type="evidence" value="ECO:0007669"/>
    <property type="project" value="TreeGrafter"/>
</dbReference>
<dbReference type="Proteomes" id="UP000274756">
    <property type="component" value="Unassembled WGS sequence"/>
</dbReference>
<accession>A0A158Q6N6</accession>
<dbReference type="PANTHER" id="PTHR31139">
    <property type="entry name" value="ECTOPIC P GRANULES PROTEIN 5 HOMOLOG"/>
    <property type="match status" value="1"/>
</dbReference>
<evidence type="ECO:0000256" key="1">
    <source>
        <dbReference type="ARBA" id="ARBA00010948"/>
    </source>
</evidence>
<dbReference type="InterPro" id="IPR051436">
    <property type="entry name" value="Autophagy-related_EPG5"/>
</dbReference>
<evidence type="ECO:0000313" key="5">
    <source>
        <dbReference type="EMBL" id="VDN54081.1"/>
    </source>
</evidence>
<proteinExistence type="inferred from homology"/>
<feature type="domain" description="Epg5-like TPR" evidence="4">
    <location>
        <begin position="741"/>
        <end position="912"/>
    </location>
</feature>
<dbReference type="InterPro" id="IPR058750">
    <property type="entry name" value="TPR_Epg5"/>
</dbReference>
<gene>
    <name evidence="5" type="ORF">DME_LOCUS4054</name>
</gene>
<sequence length="1546" mass="174914">MLFFASCQFYANLGLNYSTVRSMKGSIILKSSTSNDQQFMLCQLLRLVSPVGDWAAPLLHSYIGPSSIDERFIIDHCLAMLSILCAPVRAREDFLERIIKNENDDNSWAIISDTLDEDEVSVVTIGEDDLISFLNQFPIESLLAKAIQHFVVAKKSDPVAQTISLIAFELVLLKTFNDGLRTYGRPQYRQFCKRIGHAMRQSIKYLSGFIKSVRPSLSEKDWLVIEREFDRVVLHAVYYIIGKKSLGLWQFLVDFPYNLLSEKCKLRCQLLLRQNSMTINDLYEIPLQNVIRLIQSVENCCLLEKLSERFALMKTKEDNTYMISVLAAVVSSSEIGIDSFINEIFQVCFLDEVTRNEFYKVGSEAIGILLDRKPDLIQKILLLIDRNLDRLDQHAVEVLSTSPLSKCRLSEDDIGTICGKWLINRNPDHPGSRIARRILSSLNWGTLATGELWLNASIHSICAETIVKGHLAQCKNTNSLIAKSINKVAKLASKLPDYEQQFNFFCWDILFRLKLSPESIEIPPVNDLMSYFLYILRHTLYSANTFLTKGLSRWIDLVTAGCYSAAGIILIRFIVNCPSAVDTVLQNPSFVQNLDRILHCDEPSYAMHLFSFSGDGFPGPSLRLLGFAIMHHLSEDFTEKQLVAWVKLMCYKKILEWNNDKSILYLLGVITEIVFATNEGYFNLLIELLKNFYTSSIQEWKNTSKGVLSWLSGGQNPPSLIETGSFLVSPWATYLLLRVEQKCFETFYDALYASLRKYQNYTLEQAVKVLLQKAAIKSHFPLSLCQLHFYRWLEFCVTRPVEQHLVFPLACQQLINHIFRHNYPGASECFGDRYTAYGDSLIKILISSVLPDAENKSDLKSAIFYKAICQWLSNAKLYDINFCAYKEIVLGDLFLEATSSDLDSSAWLQYINMGNMRKIIDDGKKAYQLTCHIGSAVSNALLTKRDDNIFEIVSQSYICNSALRPPVEPSYLSMPNDIPSHLSNNFDNNAYILSLYSPLLNKINEAAREFISTKDELELLDDLYLNKYSLLYSEYTLEIPVVLRCSNTFTNKCSHPVNITATVVSNKLDTAVQAKMDVNRQQRSNKLAAVVSKLLEPTANYCARLESIVMTLNCMFKTLAPAVGSRIERSGCTLFFYTASNISSLEMLFPASLSTYSFALSKLGEAYIANRPSEQNDLMNLALDKSHLAHLLVTHFTPQCVPSSELLELYCALNHAVRIPSSSSTALALLSQLDIQNTSDRLPPDQFSRLMPVAFETLVSLDGSPSPLLDLCAKHFIHSLFYHFPDNFIDGFKIVLGACNTGKVPTAIFESIISNLSAFTIDPPETKTDFILSASTATSLNSLLSSQFMKSRRELSTRLFSFWSVYLPNLMVLAEFSLSVSTFSSFSSEQSVSQMESDLRKAFENCTLIFGPLIEPFDSGLPPWNPADADGANNVLKHFISFLNRLHLAYDAFLPPGSENLETLLWQYYALRIATLKQGGLHVHKLMEAHLLRMSWNLFWPNLSDLLLMNNLLKEGAVECATFITQIIVRIPWIPLTNNQVKCKFN</sequence>
<dbReference type="PANTHER" id="PTHR31139:SF4">
    <property type="entry name" value="ECTOPIC P GRANULES PROTEIN 5 HOMOLOG"/>
    <property type="match status" value="1"/>
</dbReference>
<comment type="similarity">
    <text evidence="1">Belongs to the EPG5 family.</text>
</comment>
<evidence type="ECO:0000313" key="7">
    <source>
        <dbReference type="Proteomes" id="UP000274756"/>
    </source>
</evidence>
<dbReference type="Pfam" id="PF26103">
    <property type="entry name" value="TPR_Epg5"/>
    <property type="match status" value="1"/>
</dbReference>
<evidence type="ECO:0000256" key="2">
    <source>
        <dbReference type="ARBA" id="ARBA00023006"/>
    </source>
</evidence>
<dbReference type="STRING" id="318479.A0A158Q6N6"/>
<reference evidence="5 7" key="2">
    <citation type="submission" date="2018-11" db="EMBL/GenBank/DDBJ databases">
        <authorList>
            <consortium name="Pathogen Informatics"/>
        </authorList>
    </citation>
    <scope>NUCLEOTIDE SEQUENCE [LARGE SCALE GENOMIC DNA]</scope>
</reference>
<name>A0A158Q6N6_DRAME</name>
<keyword evidence="7" id="KW-1185">Reference proteome</keyword>
<dbReference type="InterPro" id="IPR059030">
    <property type="entry name" value="TPR_Epg5_mid"/>
</dbReference>
<dbReference type="EMBL" id="UYYG01000262">
    <property type="protein sequence ID" value="VDN54081.1"/>
    <property type="molecule type" value="Genomic_DNA"/>
</dbReference>
<dbReference type="OrthoDB" id="5851443at2759"/>